<organism evidence="2">
    <name type="scientific">Ananas comosus var. bracteatus</name>
    <name type="common">red pineapple</name>
    <dbReference type="NCBI Taxonomy" id="296719"/>
    <lineage>
        <taxon>Eukaryota</taxon>
        <taxon>Viridiplantae</taxon>
        <taxon>Streptophyta</taxon>
        <taxon>Embryophyta</taxon>
        <taxon>Tracheophyta</taxon>
        <taxon>Spermatophyta</taxon>
        <taxon>Magnoliopsida</taxon>
        <taxon>Liliopsida</taxon>
        <taxon>Poales</taxon>
        <taxon>Bromeliaceae</taxon>
        <taxon>Bromelioideae</taxon>
        <taxon>Ananas</taxon>
    </lineage>
</organism>
<feature type="region of interest" description="Disordered" evidence="1">
    <location>
        <begin position="86"/>
        <end position="131"/>
    </location>
</feature>
<evidence type="ECO:0000256" key="1">
    <source>
        <dbReference type="SAM" id="MobiDB-lite"/>
    </source>
</evidence>
<feature type="compositionally biased region" description="Polar residues" evidence="1">
    <location>
        <begin position="96"/>
        <end position="120"/>
    </location>
</feature>
<dbReference type="EMBL" id="LR862135">
    <property type="protein sequence ID" value="CAD1840925.1"/>
    <property type="molecule type" value="Genomic_DNA"/>
</dbReference>
<dbReference type="PANTHER" id="PTHR35998:SF1">
    <property type="entry name" value="OS02G0127900 PROTEIN"/>
    <property type="match status" value="1"/>
</dbReference>
<name>A0A6V7QDM2_ANACO</name>
<dbReference type="PANTHER" id="PTHR35998">
    <property type="entry name" value="OS02G0127900 PROTEIN"/>
    <property type="match status" value="1"/>
</dbReference>
<protein>
    <submittedName>
        <fullName evidence="2">Uncharacterized protein</fullName>
    </submittedName>
</protein>
<dbReference type="AlphaFoldDB" id="A0A6V7QDM2"/>
<accession>A0A6V7QDM2</accession>
<evidence type="ECO:0000313" key="2">
    <source>
        <dbReference type="EMBL" id="CAD1840925.1"/>
    </source>
</evidence>
<proteinExistence type="predicted"/>
<reference evidence="2" key="1">
    <citation type="submission" date="2020-07" db="EMBL/GenBank/DDBJ databases">
        <authorList>
            <person name="Lin J."/>
        </authorList>
    </citation>
    <scope>NUCLEOTIDE SEQUENCE</scope>
</reference>
<sequence length="201" mass="23303">MVLWEITAITAYFLGLRRTYRLALRMQRRLIGPNHPRIRHFLQRRTRTVFDVALKVHKNIQQRDIAVGRNLGNSILRWLDRLKPSAQIRPHPPSSTPTNGSFSSRNVSAHNQSLKMQKPSTKAAKDQESSGQLHFTPWNVRTKSFPTIAMMTQPARPLGMNSQYRRFSFLPSYGSYCSVSERRRDLLEGVFRKDIAQLMLQ</sequence>
<gene>
    <name evidence="2" type="ORF">CB5_LOCUS24136</name>
</gene>